<keyword evidence="3" id="KW-1185">Reference proteome</keyword>
<evidence type="ECO:0008006" key="4">
    <source>
        <dbReference type="Google" id="ProtNLM"/>
    </source>
</evidence>
<proteinExistence type="predicted"/>
<name>E1R7W0_SEDSS</name>
<sequence length="492" mass="53573">MSSLRRITTVAFTAAALLLAGVSLSADDFSFDDFGSSDFGDDTGTATAGSSSAIEVHGELDGSLRATVGEDALSDIGAISSEEDSIEYGSEAKLNLTYTGDTIDAFINLQIDPERLEDDMSTLFDEAYIRYYGSGFDFETGLMKVVWGKGDQLHVVDLLNSDDLTDFVNPDYIDRRLAVPMAKLNVQVGVQGKLEFVYIPTLTPNTNPTSGAWATQQAQDLVDKTEEYITYVALSAYNETYTATSSEAAATLAEASILEKYSDGSALYPDTDTLDYSQAAVRWTDSFGGIDVGALYYCGFLKDPSISYTVDGSGTPTAIDISYDRLHAFGLEAGGIVGGFNLRSEAAYYMTEDIAGDDPVVHNNSLNYLVGFDRDLPLHNINLNMQATGSYILNNDEISNGDIEYDGDDDYSSNLIVCKISDTFNHEKVSIEAKGIYEIEDEDWMIGPEITLAPNGEFEFSAEARFFGGDDDGRLGQFDESSYLQFKVKAMF</sequence>
<organism evidence="2 3">
    <name type="scientific">Sediminispirochaeta smaragdinae (strain DSM 11293 / JCM 15392 / SEBR 4228)</name>
    <name type="common">Spirochaeta smaragdinae</name>
    <dbReference type="NCBI Taxonomy" id="573413"/>
    <lineage>
        <taxon>Bacteria</taxon>
        <taxon>Pseudomonadati</taxon>
        <taxon>Spirochaetota</taxon>
        <taxon>Spirochaetia</taxon>
        <taxon>Spirochaetales</taxon>
        <taxon>Spirochaetaceae</taxon>
        <taxon>Sediminispirochaeta</taxon>
    </lineage>
</organism>
<evidence type="ECO:0000313" key="3">
    <source>
        <dbReference type="Proteomes" id="UP000002318"/>
    </source>
</evidence>
<keyword evidence="1" id="KW-0732">Signal</keyword>
<evidence type="ECO:0000313" key="2">
    <source>
        <dbReference type="EMBL" id="ADK82815.1"/>
    </source>
</evidence>
<dbReference type="KEGG" id="ssm:Spirs_3729"/>
<reference evidence="2 3" key="1">
    <citation type="journal article" date="2010" name="Stand. Genomic Sci.">
        <title>Complete genome sequence of Spirochaeta smaragdinae type strain (SEBR 4228).</title>
        <authorList>
            <person name="Mavromatis K."/>
            <person name="Yasawong M."/>
            <person name="Chertkov O."/>
            <person name="Lapidus A."/>
            <person name="Lucas S."/>
            <person name="Nolan M."/>
            <person name="Del Rio T.G."/>
            <person name="Tice H."/>
            <person name="Cheng J.F."/>
            <person name="Pitluck S."/>
            <person name="Liolios K."/>
            <person name="Ivanova N."/>
            <person name="Tapia R."/>
            <person name="Han C."/>
            <person name="Bruce D."/>
            <person name="Goodwin L."/>
            <person name="Pati A."/>
            <person name="Chen A."/>
            <person name="Palaniappan K."/>
            <person name="Land M."/>
            <person name="Hauser L."/>
            <person name="Chang Y.J."/>
            <person name="Jeffries C.D."/>
            <person name="Detter J.C."/>
            <person name="Rohde M."/>
            <person name="Brambilla E."/>
            <person name="Spring S."/>
            <person name="Goker M."/>
            <person name="Sikorski J."/>
            <person name="Woyke T."/>
            <person name="Bristow J."/>
            <person name="Eisen J.A."/>
            <person name="Markowitz V."/>
            <person name="Hugenholtz P."/>
            <person name="Klenk H.P."/>
            <person name="Kyrpides N.C."/>
        </authorList>
    </citation>
    <scope>NUCLEOTIDE SEQUENCE [LARGE SCALE GENOMIC DNA]</scope>
    <source>
        <strain evidence="3">DSM 11293 / JCM 15392 / SEBR 4228</strain>
    </source>
</reference>
<dbReference type="HOGENOM" id="CLU_030185_0_0_12"/>
<protein>
    <recommendedName>
        <fullName evidence="4">Alginate export domain-containing protein</fullName>
    </recommendedName>
</protein>
<dbReference type="RefSeq" id="WP_013256274.1">
    <property type="nucleotide sequence ID" value="NC_014364.1"/>
</dbReference>
<accession>E1R7W0</accession>
<dbReference type="Proteomes" id="UP000002318">
    <property type="component" value="Chromosome"/>
</dbReference>
<evidence type="ECO:0000256" key="1">
    <source>
        <dbReference type="SAM" id="SignalP"/>
    </source>
</evidence>
<gene>
    <name evidence="2" type="ordered locus">Spirs_3729</name>
</gene>
<feature type="chain" id="PRO_5003150758" description="Alginate export domain-containing protein" evidence="1">
    <location>
        <begin position="26"/>
        <end position="492"/>
    </location>
</feature>
<dbReference type="EMBL" id="CP002116">
    <property type="protein sequence ID" value="ADK82815.1"/>
    <property type="molecule type" value="Genomic_DNA"/>
</dbReference>
<feature type="signal peptide" evidence="1">
    <location>
        <begin position="1"/>
        <end position="25"/>
    </location>
</feature>
<dbReference type="eggNOG" id="COG4773">
    <property type="taxonomic scope" value="Bacteria"/>
</dbReference>
<dbReference type="AlphaFoldDB" id="E1R7W0"/>
<dbReference type="STRING" id="573413.Spirs_3729"/>
<dbReference type="OrthoDB" id="2111300at2"/>